<keyword evidence="5" id="KW-0418">Kinase</keyword>
<dbReference type="PROSITE" id="PS50113">
    <property type="entry name" value="PAC"/>
    <property type="match status" value="2"/>
</dbReference>
<dbReference type="EC" id="2.7.13.3" evidence="2"/>
<comment type="caution">
    <text evidence="9">The sequence shown here is derived from an EMBL/GenBank/DDBJ whole genome shotgun (WGS) entry which is preliminary data.</text>
</comment>
<sequence>MTKSISQKLDKSKDLCYTFLNATSDMAFLKDETFRYVFVNRNYAAFFNKKEKEIVGKTDFDLMDYNGATTCRATDQQTLDEAEPVLSEEIIDNRIYETRKFPVKLKNGETGIGGYIRDVTQQRQTQENWNKVFNTIKDAIVLIDNENRILQYNESFHRLVKGNGNDLQKKFCYEIVHGQKCPVENCPFTRVLKSRKQEREEINLGDSVFEVVVDPIFDPEEKLIGAVHIISNITERRKSEDALREREAQYRALANSGTVMIWTAGTDKLVNYFNDPWLKFTGRPLKHELGNGWAKGVHPEDLEYCLNTYYKAFDKRTSFNMEYRVRHADGNYRWIQDFGSPNYNYKGEFIGYIGNCFDVSERKSMEQQIVAAKKTAEETEQYSAIAAQISAELIDVNAKNFDKKIQAAITRIGRFAQVDRSYIFLLRENGTKMDNTHEWCAPDIEPEIQNLRGLSSSLFPWWMRKLRRKKYICISNIKNMPPAAAAEKEILASQNILSVLVVPIFIGDELLGFMGFDSVQKEKTWENHIIEILKSVASAIASALDSLRYQKQLLAAKEKAEESERLKSAFLTNMSHEIRTPMNGILGFIDLLQNNDLPRIEQSAYLKLVKQSSDRLLNTINDIIEISKIESGQIPMDISNVNIKKTMDFLFNFFRTEALKKGLEMKLSFDPKNEPFFLKTDKTKLESILSNFIKNALKFTTDGYVELGYTMKKNDLLFYVKDTGRGIPSSRFDVIFKRFVQGHMEISRPYEGSGLGLAIAHAYANMLGGSIKVESVEGKGSTFYFSVKYS</sequence>
<evidence type="ECO:0000313" key="9">
    <source>
        <dbReference type="EMBL" id="RIH67034.1"/>
    </source>
</evidence>
<evidence type="ECO:0000256" key="1">
    <source>
        <dbReference type="ARBA" id="ARBA00000085"/>
    </source>
</evidence>
<dbReference type="CDD" id="cd00082">
    <property type="entry name" value="HisKA"/>
    <property type="match status" value="1"/>
</dbReference>
<feature type="domain" description="Histidine kinase" evidence="7">
    <location>
        <begin position="573"/>
        <end position="790"/>
    </location>
</feature>
<proteinExistence type="predicted"/>
<dbReference type="InterPro" id="IPR013655">
    <property type="entry name" value="PAS_fold_3"/>
</dbReference>
<evidence type="ECO:0000313" key="10">
    <source>
        <dbReference type="Proteomes" id="UP000266441"/>
    </source>
</evidence>
<dbReference type="InterPro" id="IPR000014">
    <property type="entry name" value="PAS"/>
</dbReference>
<evidence type="ECO:0000256" key="6">
    <source>
        <dbReference type="ARBA" id="ARBA00023012"/>
    </source>
</evidence>
<accession>A0A399D567</accession>
<dbReference type="OrthoDB" id="9796457at2"/>
<dbReference type="PANTHER" id="PTHR43711">
    <property type="entry name" value="TWO-COMPONENT HISTIDINE KINASE"/>
    <property type="match status" value="1"/>
</dbReference>
<feature type="domain" description="PAC" evidence="8">
    <location>
        <begin position="319"/>
        <end position="371"/>
    </location>
</feature>
<dbReference type="SUPFAM" id="SSF55874">
    <property type="entry name" value="ATPase domain of HSP90 chaperone/DNA topoisomerase II/histidine kinase"/>
    <property type="match status" value="1"/>
</dbReference>
<dbReference type="InterPro" id="IPR013656">
    <property type="entry name" value="PAS_4"/>
</dbReference>
<dbReference type="Pfam" id="PF02518">
    <property type="entry name" value="HATPase_c"/>
    <property type="match status" value="1"/>
</dbReference>
<reference evidence="9 10" key="1">
    <citation type="journal article" date="2015" name="Int. J. Syst. Evol. Microbiol.">
        <title>Mariniphaga sediminis sp. nov., isolated from coastal sediment.</title>
        <authorList>
            <person name="Wang F.Q."/>
            <person name="Shen Q.Y."/>
            <person name="Chen G.J."/>
            <person name="Du Z.J."/>
        </authorList>
    </citation>
    <scope>NUCLEOTIDE SEQUENCE [LARGE SCALE GENOMIC DNA]</scope>
    <source>
        <strain evidence="9 10">SY21</strain>
    </source>
</reference>
<dbReference type="SMART" id="SM00086">
    <property type="entry name" value="PAC"/>
    <property type="match status" value="2"/>
</dbReference>
<comment type="catalytic activity">
    <reaction evidence="1">
        <text>ATP + protein L-histidine = ADP + protein N-phospho-L-histidine.</text>
        <dbReference type="EC" id="2.7.13.3"/>
    </reaction>
</comment>
<dbReference type="InterPro" id="IPR001610">
    <property type="entry name" value="PAC"/>
</dbReference>
<gene>
    <name evidence="9" type="ORF">D1164_00960</name>
</gene>
<dbReference type="Pfam" id="PF01590">
    <property type="entry name" value="GAF"/>
    <property type="match status" value="1"/>
</dbReference>
<dbReference type="Gene3D" id="3.30.450.20">
    <property type="entry name" value="PAS domain"/>
    <property type="match status" value="3"/>
</dbReference>
<dbReference type="Proteomes" id="UP000266441">
    <property type="component" value="Unassembled WGS sequence"/>
</dbReference>
<dbReference type="InterPro" id="IPR005467">
    <property type="entry name" value="His_kinase_dom"/>
</dbReference>
<evidence type="ECO:0000259" key="7">
    <source>
        <dbReference type="PROSITE" id="PS50109"/>
    </source>
</evidence>
<dbReference type="InterPro" id="IPR000700">
    <property type="entry name" value="PAS-assoc_C"/>
</dbReference>
<dbReference type="InterPro" id="IPR029016">
    <property type="entry name" value="GAF-like_dom_sf"/>
</dbReference>
<keyword evidence="10" id="KW-1185">Reference proteome</keyword>
<dbReference type="PROSITE" id="PS50109">
    <property type="entry name" value="HIS_KIN"/>
    <property type="match status" value="1"/>
</dbReference>
<dbReference type="SMART" id="SM00388">
    <property type="entry name" value="HisKA"/>
    <property type="match status" value="1"/>
</dbReference>
<dbReference type="InterPro" id="IPR035965">
    <property type="entry name" value="PAS-like_dom_sf"/>
</dbReference>
<dbReference type="InterPro" id="IPR004358">
    <property type="entry name" value="Sig_transdc_His_kin-like_C"/>
</dbReference>
<dbReference type="Gene3D" id="1.10.287.130">
    <property type="match status" value="1"/>
</dbReference>
<feature type="domain" description="PAC" evidence="8">
    <location>
        <begin position="195"/>
        <end position="245"/>
    </location>
</feature>
<dbReference type="Pfam" id="PF08448">
    <property type="entry name" value="PAS_4"/>
    <property type="match status" value="2"/>
</dbReference>
<dbReference type="FunFam" id="3.30.450.20:FF:000099">
    <property type="entry name" value="Sensory box sensor histidine kinase"/>
    <property type="match status" value="1"/>
</dbReference>
<dbReference type="SUPFAM" id="SSF55781">
    <property type="entry name" value="GAF domain-like"/>
    <property type="match status" value="1"/>
</dbReference>
<dbReference type="SUPFAM" id="SSF47384">
    <property type="entry name" value="Homodimeric domain of signal transducing histidine kinase"/>
    <property type="match status" value="1"/>
</dbReference>
<evidence type="ECO:0000259" key="8">
    <source>
        <dbReference type="PROSITE" id="PS50113"/>
    </source>
</evidence>
<evidence type="ECO:0000256" key="2">
    <source>
        <dbReference type="ARBA" id="ARBA00012438"/>
    </source>
</evidence>
<dbReference type="InterPro" id="IPR003661">
    <property type="entry name" value="HisK_dim/P_dom"/>
</dbReference>
<dbReference type="SMART" id="SM00091">
    <property type="entry name" value="PAS"/>
    <property type="match status" value="3"/>
</dbReference>
<dbReference type="SUPFAM" id="SSF55785">
    <property type="entry name" value="PYP-like sensor domain (PAS domain)"/>
    <property type="match status" value="3"/>
</dbReference>
<dbReference type="InterPro" id="IPR050736">
    <property type="entry name" value="Sensor_HK_Regulatory"/>
</dbReference>
<dbReference type="InterPro" id="IPR036097">
    <property type="entry name" value="HisK_dim/P_sf"/>
</dbReference>
<dbReference type="InterPro" id="IPR003018">
    <property type="entry name" value="GAF"/>
</dbReference>
<keyword evidence="4" id="KW-0808">Transferase</keyword>
<dbReference type="EMBL" id="QWET01000001">
    <property type="protein sequence ID" value="RIH67034.1"/>
    <property type="molecule type" value="Genomic_DNA"/>
</dbReference>
<keyword evidence="6" id="KW-0902">Two-component regulatory system</keyword>
<evidence type="ECO:0000256" key="5">
    <source>
        <dbReference type="ARBA" id="ARBA00022777"/>
    </source>
</evidence>
<organism evidence="9 10">
    <name type="scientific">Mariniphaga sediminis</name>
    <dbReference type="NCBI Taxonomy" id="1628158"/>
    <lineage>
        <taxon>Bacteria</taxon>
        <taxon>Pseudomonadati</taxon>
        <taxon>Bacteroidota</taxon>
        <taxon>Bacteroidia</taxon>
        <taxon>Marinilabiliales</taxon>
        <taxon>Prolixibacteraceae</taxon>
        <taxon>Mariniphaga</taxon>
    </lineage>
</organism>
<name>A0A399D567_9BACT</name>
<dbReference type="InterPro" id="IPR036890">
    <property type="entry name" value="HATPase_C_sf"/>
</dbReference>
<dbReference type="Gene3D" id="3.30.565.10">
    <property type="entry name" value="Histidine kinase-like ATPase, C-terminal domain"/>
    <property type="match status" value="1"/>
</dbReference>
<dbReference type="CDD" id="cd00130">
    <property type="entry name" value="PAS"/>
    <property type="match status" value="2"/>
</dbReference>
<dbReference type="Gene3D" id="3.30.450.40">
    <property type="match status" value="1"/>
</dbReference>
<dbReference type="Pfam" id="PF00512">
    <property type="entry name" value="HisKA"/>
    <property type="match status" value="1"/>
</dbReference>
<dbReference type="NCBIfam" id="TIGR00229">
    <property type="entry name" value="sensory_box"/>
    <property type="match status" value="3"/>
</dbReference>
<dbReference type="Pfam" id="PF08447">
    <property type="entry name" value="PAS_3"/>
    <property type="match status" value="1"/>
</dbReference>
<dbReference type="SMART" id="SM00065">
    <property type="entry name" value="GAF"/>
    <property type="match status" value="1"/>
</dbReference>
<dbReference type="SMART" id="SM00387">
    <property type="entry name" value="HATPase_c"/>
    <property type="match status" value="1"/>
</dbReference>
<dbReference type="GO" id="GO:0000155">
    <property type="term" value="F:phosphorelay sensor kinase activity"/>
    <property type="evidence" value="ECO:0007669"/>
    <property type="project" value="InterPro"/>
</dbReference>
<keyword evidence="3" id="KW-0597">Phosphoprotein</keyword>
<dbReference type="RefSeq" id="WP_119348060.1">
    <property type="nucleotide sequence ID" value="NZ_QWET01000001.1"/>
</dbReference>
<dbReference type="PANTHER" id="PTHR43711:SF1">
    <property type="entry name" value="HISTIDINE KINASE 1"/>
    <property type="match status" value="1"/>
</dbReference>
<protein>
    <recommendedName>
        <fullName evidence="2">histidine kinase</fullName>
        <ecNumber evidence="2">2.7.13.3</ecNumber>
    </recommendedName>
</protein>
<evidence type="ECO:0000256" key="3">
    <source>
        <dbReference type="ARBA" id="ARBA00022553"/>
    </source>
</evidence>
<dbReference type="AlphaFoldDB" id="A0A399D567"/>
<evidence type="ECO:0000256" key="4">
    <source>
        <dbReference type="ARBA" id="ARBA00022679"/>
    </source>
</evidence>
<dbReference type="PRINTS" id="PR00344">
    <property type="entry name" value="BCTRLSENSOR"/>
</dbReference>
<dbReference type="InterPro" id="IPR003594">
    <property type="entry name" value="HATPase_dom"/>
</dbReference>